<comment type="caution">
    <text evidence="4">The sequence shown here is derived from an EMBL/GenBank/DDBJ whole genome shotgun (WGS) entry which is preliminary data.</text>
</comment>
<dbReference type="PANTHER" id="PTHR47326">
    <property type="entry name" value="TRANSPOSABLE ELEMENT TC3 TRANSPOSASE-LIKE PROTEIN"/>
    <property type="match status" value="1"/>
</dbReference>
<feature type="domain" description="Tc1-like transposase DDE" evidence="3">
    <location>
        <begin position="155"/>
        <end position="296"/>
    </location>
</feature>
<reference evidence="4" key="1">
    <citation type="submission" date="2020-08" db="EMBL/GenBank/DDBJ databases">
        <title>Multicomponent nature underlies the extraordinary mechanical properties of spider dragline silk.</title>
        <authorList>
            <person name="Kono N."/>
            <person name="Nakamura H."/>
            <person name="Mori M."/>
            <person name="Yoshida Y."/>
            <person name="Ohtoshi R."/>
            <person name="Malay A.D."/>
            <person name="Moran D.A.P."/>
            <person name="Tomita M."/>
            <person name="Numata K."/>
            <person name="Arakawa K."/>
        </authorList>
    </citation>
    <scope>NUCLEOTIDE SEQUENCE</scope>
</reference>
<dbReference type="InterPro" id="IPR036397">
    <property type="entry name" value="RNaseH_sf"/>
</dbReference>
<evidence type="ECO:0000259" key="2">
    <source>
        <dbReference type="Pfam" id="PF01498"/>
    </source>
</evidence>
<dbReference type="InterPro" id="IPR002492">
    <property type="entry name" value="Transposase_Tc1-like"/>
</dbReference>
<evidence type="ECO:0000256" key="1">
    <source>
        <dbReference type="ARBA" id="ARBA00004123"/>
    </source>
</evidence>
<name>A0A8X6SPS7_TRICX</name>
<evidence type="ECO:0000259" key="3">
    <source>
        <dbReference type="Pfam" id="PF13358"/>
    </source>
</evidence>
<evidence type="ECO:0000313" key="5">
    <source>
        <dbReference type="Proteomes" id="UP000887159"/>
    </source>
</evidence>
<keyword evidence="5" id="KW-1185">Reference proteome</keyword>
<dbReference type="Gene3D" id="1.10.10.60">
    <property type="entry name" value="Homeodomain-like"/>
    <property type="match status" value="1"/>
</dbReference>
<dbReference type="Pfam" id="PF13358">
    <property type="entry name" value="DDE_3"/>
    <property type="match status" value="1"/>
</dbReference>
<dbReference type="InterPro" id="IPR038717">
    <property type="entry name" value="Tc1-like_DDE_dom"/>
</dbReference>
<sequence>MPLRRNRRQYEQLTDFDRGRIIGLREAGWSNRRIGRHLGRSDMVVAWCWQKWITEGRVYRRGGSGRPRNTNDREDRAIRRVATSAPTTSLASIQRHLPPSRHPVPSRETIRRRLTEVGLRSRRPLRRLPLTPHHRQCRLDFCRPRATWSVTDWRRVIFSDDSRFSLSADDHRTRVWRRTGQRSDPAFIVERHTAISQGVTVWGAISWDTRSSLVVLQGTLTARRYVDDILTPIVLPMLSSRPGAIYQQDNARPHTARLSQQCLQGYDLLPWPARSPDLSPIEHVWDALGRQLQPSRDTGELTAQMQKLAGSSTGGHNALLVEWLRQQTKFCPIWSEANPQVYVETPLHPEKLTVWCALWAGGIIGLYFLKNDEGHNVTVNGDRYRAMITNFFIPELNNHDVQELWFQQDGATCHTARATIDVLKDTFGDRLISRFGPVNWPPRSCDLTPLDYFLWGYVKSLVYADKPQTLDHLVDSIRRVIADIQPQMLEKVIVNWTSRLDYIRASHGSNQLTYRLKLPVFGECNQKQHLTIENIRIMILLRLNREQDETRILAEAGDSGPVGPYFKTSLMKKAISIKNTSFNFTPMSFRAAVTKLFNLTDQ</sequence>
<feature type="domain" description="Transposase Tc1-like" evidence="2">
    <location>
        <begin position="75"/>
        <end position="143"/>
    </location>
</feature>
<dbReference type="EMBL" id="BMAU01021311">
    <property type="protein sequence ID" value="GFY12216.1"/>
    <property type="molecule type" value="Genomic_DNA"/>
</dbReference>
<dbReference type="GO" id="GO:0015074">
    <property type="term" value="P:DNA integration"/>
    <property type="evidence" value="ECO:0007669"/>
    <property type="project" value="InterPro"/>
</dbReference>
<evidence type="ECO:0000313" key="4">
    <source>
        <dbReference type="EMBL" id="GFY12216.1"/>
    </source>
</evidence>
<comment type="subcellular location">
    <subcellularLocation>
        <location evidence="1">Nucleus</location>
    </subcellularLocation>
</comment>
<dbReference type="GO" id="GO:0003677">
    <property type="term" value="F:DNA binding"/>
    <property type="evidence" value="ECO:0007669"/>
    <property type="project" value="InterPro"/>
</dbReference>
<gene>
    <name evidence="4" type="primary">tc1a</name>
    <name evidence="4" type="ORF">TNCV_4935051</name>
</gene>
<dbReference type="Gene3D" id="3.30.420.10">
    <property type="entry name" value="Ribonuclease H-like superfamily/Ribonuclease H"/>
    <property type="match status" value="2"/>
</dbReference>
<protein>
    <submittedName>
        <fullName evidence="4">Transposable element Tc1 transposase</fullName>
    </submittedName>
</protein>
<dbReference type="GO" id="GO:0005634">
    <property type="term" value="C:nucleus"/>
    <property type="evidence" value="ECO:0007669"/>
    <property type="project" value="UniProtKB-SubCell"/>
</dbReference>
<dbReference type="SUPFAM" id="SSF46689">
    <property type="entry name" value="Homeodomain-like"/>
    <property type="match status" value="1"/>
</dbReference>
<dbReference type="GO" id="GO:0006313">
    <property type="term" value="P:DNA transposition"/>
    <property type="evidence" value="ECO:0007669"/>
    <property type="project" value="InterPro"/>
</dbReference>
<dbReference type="Proteomes" id="UP000887159">
    <property type="component" value="Unassembled WGS sequence"/>
</dbReference>
<dbReference type="PANTHER" id="PTHR47326:SF1">
    <property type="entry name" value="HTH PSQ-TYPE DOMAIN-CONTAINING PROTEIN"/>
    <property type="match status" value="1"/>
</dbReference>
<organism evidence="4 5">
    <name type="scientific">Trichonephila clavipes</name>
    <name type="common">Golden silk orbweaver</name>
    <name type="synonym">Nephila clavipes</name>
    <dbReference type="NCBI Taxonomy" id="2585209"/>
    <lineage>
        <taxon>Eukaryota</taxon>
        <taxon>Metazoa</taxon>
        <taxon>Ecdysozoa</taxon>
        <taxon>Arthropoda</taxon>
        <taxon>Chelicerata</taxon>
        <taxon>Arachnida</taxon>
        <taxon>Araneae</taxon>
        <taxon>Araneomorphae</taxon>
        <taxon>Entelegynae</taxon>
        <taxon>Araneoidea</taxon>
        <taxon>Nephilidae</taxon>
        <taxon>Trichonephila</taxon>
    </lineage>
</organism>
<dbReference type="AlphaFoldDB" id="A0A8X6SPS7"/>
<proteinExistence type="predicted"/>
<dbReference type="Pfam" id="PF01498">
    <property type="entry name" value="HTH_Tnp_Tc3_2"/>
    <property type="match status" value="1"/>
</dbReference>
<dbReference type="InterPro" id="IPR009057">
    <property type="entry name" value="Homeodomain-like_sf"/>
</dbReference>
<accession>A0A8X6SPS7</accession>